<organism evidence="2 3">
    <name type="scientific">Pan troglodytes</name>
    <name type="common">Chimpanzee</name>
    <dbReference type="NCBI Taxonomy" id="9598"/>
    <lineage>
        <taxon>Eukaryota</taxon>
        <taxon>Metazoa</taxon>
        <taxon>Chordata</taxon>
        <taxon>Craniata</taxon>
        <taxon>Vertebrata</taxon>
        <taxon>Euteleostomi</taxon>
        <taxon>Mammalia</taxon>
        <taxon>Eutheria</taxon>
        <taxon>Euarchontoglires</taxon>
        <taxon>Primates</taxon>
        <taxon>Haplorrhini</taxon>
        <taxon>Catarrhini</taxon>
        <taxon>Hominidae</taxon>
        <taxon>Pan</taxon>
    </lineage>
</organism>
<dbReference type="AlphaFoldDB" id="A0A2J8QM62"/>
<sequence>PAREEEAAPGGPGEHSLPAPGGQGLGPAPPGSPEEGRGGSCRHPHTDSQS</sequence>
<evidence type="ECO:0000256" key="1">
    <source>
        <dbReference type="SAM" id="MobiDB-lite"/>
    </source>
</evidence>
<feature type="non-terminal residue" evidence="2">
    <location>
        <position position="1"/>
    </location>
</feature>
<reference evidence="2 3" key="1">
    <citation type="submission" date="2017-12" db="EMBL/GenBank/DDBJ databases">
        <title>High-resolution comparative analysis of great ape genomes.</title>
        <authorList>
            <person name="Pollen A."/>
            <person name="Hastie A."/>
            <person name="Hormozdiari F."/>
            <person name="Dougherty M."/>
            <person name="Liu R."/>
            <person name="Chaisson M."/>
            <person name="Hoppe E."/>
            <person name="Hill C."/>
            <person name="Pang A."/>
            <person name="Hillier L."/>
            <person name="Baker C."/>
            <person name="Armstrong J."/>
            <person name="Shendure J."/>
            <person name="Paten B."/>
            <person name="Wilson R."/>
            <person name="Chao H."/>
            <person name="Schneider V."/>
            <person name="Ventura M."/>
            <person name="Kronenberg Z."/>
            <person name="Murali S."/>
            <person name="Gordon D."/>
            <person name="Cantsilieris S."/>
            <person name="Munson K."/>
            <person name="Nelson B."/>
            <person name="Raja A."/>
            <person name="Underwood J."/>
            <person name="Diekhans M."/>
            <person name="Fiddes I."/>
            <person name="Haussler D."/>
            <person name="Eichler E."/>
        </authorList>
    </citation>
    <scope>NUCLEOTIDE SEQUENCE [LARGE SCALE GENOMIC DNA]</scope>
    <source>
        <strain evidence="2">Yerkes chimp pedigree #C0471</strain>
    </source>
</reference>
<dbReference type="Proteomes" id="UP000236370">
    <property type="component" value="Unassembled WGS sequence"/>
</dbReference>
<comment type="caution">
    <text evidence="2">The sequence shown here is derived from an EMBL/GenBank/DDBJ whole genome shotgun (WGS) entry which is preliminary data.</text>
</comment>
<evidence type="ECO:0000313" key="3">
    <source>
        <dbReference type="Proteomes" id="UP000236370"/>
    </source>
</evidence>
<feature type="region of interest" description="Disordered" evidence="1">
    <location>
        <begin position="1"/>
        <end position="50"/>
    </location>
</feature>
<protein>
    <submittedName>
        <fullName evidence="2">CYP46A1 isoform 4</fullName>
    </submittedName>
</protein>
<gene>
    <name evidence="2" type="ORF">CK820_G0024986</name>
</gene>
<name>A0A2J8QM62_PANTR</name>
<dbReference type="EMBL" id="NBAG03000028">
    <property type="protein sequence ID" value="PNI97372.1"/>
    <property type="molecule type" value="Genomic_DNA"/>
</dbReference>
<accession>A0A2J8QM62</accession>
<evidence type="ECO:0000313" key="2">
    <source>
        <dbReference type="EMBL" id="PNI97372.1"/>
    </source>
</evidence>
<proteinExistence type="predicted"/>